<accession>A0AAV1DL81</accession>
<gene>
    <name evidence="2" type="ORF">OLC1_LOCUS16685</name>
</gene>
<feature type="region of interest" description="Disordered" evidence="1">
    <location>
        <begin position="1"/>
        <end position="32"/>
    </location>
</feature>
<dbReference type="Proteomes" id="UP001161247">
    <property type="component" value="Chromosome 6"/>
</dbReference>
<sequence length="161" mass="18412">MKIQSPSELANPADSPLESANSPSESTQRKIEGKTSVMVLRISDFEKAWNVEESNASVEEWKELKEFVDEESSITNPCLCLTVEEAIYRCKRCVCYSSSRDETSGGYVATYVMSTGQRFLVQKEWINTYLEKENMLLPLMDPPRARDKAKIDKDFHRDPCQ</sequence>
<dbReference type="AlphaFoldDB" id="A0AAV1DL81"/>
<organism evidence="2 3">
    <name type="scientific">Oldenlandia corymbosa var. corymbosa</name>
    <dbReference type="NCBI Taxonomy" id="529605"/>
    <lineage>
        <taxon>Eukaryota</taxon>
        <taxon>Viridiplantae</taxon>
        <taxon>Streptophyta</taxon>
        <taxon>Embryophyta</taxon>
        <taxon>Tracheophyta</taxon>
        <taxon>Spermatophyta</taxon>
        <taxon>Magnoliopsida</taxon>
        <taxon>eudicotyledons</taxon>
        <taxon>Gunneridae</taxon>
        <taxon>Pentapetalae</taxon>
        <taxon>asterids</taxon>
        <taxon>lamiids</taxon>
        <taxon>Gentianales</taxon>
        <taxon>Rubiaceae</taxon>
        <taxon>Rubioideae</taxon>
        <taxon>Spermacoceae</taxon>
        <taxon>Hedyotis-Oldenlandia complex</taxon>
        <taxon>Oldenlandia</taxon>
    </lineage>
</organism>
<dbReference type="EMBL" id="OX459123">
    <property type="protein sequence ID" value="CAI9108630.1"/>
    <property type="molecule type" value="Genomic_DNA"/>
</dbReference>
<keyword evidence="3" id="KW-1185">Reference proteome</keyword>
<protein>
    <submittedName>
        <fullName evidence="2">OLC1v1008280C1</fullName>
    </submittedName>
</protein>
<evidence type="ECO:0000313" key="3">
    <source>
        <dbReference type="Proteomes" id="UP001161247"/>
    </source>
</evidence>
<evidence type="ECO:0000313" key="2">
    <source>
        <dbReference type="EMBL" id="CAI9108630.1"/>
    </source>
</evidence>
<proteinExistence type="predicted"/>
<reference evidence="2" key="1">
    <citation type="submission" date="2023-03" db="EMBL/GenBank/DDBJ databases">
        <authorList>
            <person name="Julca I."/>
        </authorList>
    </citation>
    <scope>NUCLEOTIDE SEQUENCE</scope>
</reference>
<name>A0AAV1DL81_OLDCO</name>
<evidence type="ECO:0000256" key="1">
    <source>
        <dbReference type="SAM" id="MobiDB-lite"/>
    </source>
</evidence>